<dbReference type="InterPro" id="IPR035892">
    <property type="entry name" value="C2_domain_sf"/>
</dbReference>
<sequence length="616" mass="67731">MQNINLKFCKSVIKSCIVACILQIGSNRFIAELTRLHLQYDEAKRRTSELKHKLVNIEVQMVPGQNESDKDRLMLLQEKEQLLRELRSIDPKGRSEGEMISIQERIQQLEHDLSHAVEISNKQIADRLQLHEEKNIILQELTETTRLTTLLESQLRSMSMSTLSVSSGSSLGSLGSLSSCSRGSLTSSSMMDIYGQMQQSDTNLQDLHRRVEKLLQGHSISPIQEVPGKHSDIMAAATGNYLQSVIGTEEGNRLSSSIHSLSSTSSSPPPPITQYDIGPPPTYEQHMTGVTTTVNTTTNYNSSLSPSYRPTDNKSKSENSFSLLSRTPDVSDRTCVPGLGNSGGYSPVVFNSDLSETFQNLNIKRAQLADNIDVISNPPLSPISETSSGVCNNLSEGNTRSVSAAVSDESVAGDSGVFEASVNIAKRDVLDEMSLESAQIQIRLKYEESDGHLVIGIEKARNISALGLPVGSKVGIKAALLPNMNASLETKFSTELENPKFSEVFRVPVPEHKLMNKTLQVNVWSCHEKIGEECLGCAQVSLADFDPRSVCLRWYNVLSFKFMQSDQVRSANMTVKHKASLSEGATLPIIINSQKEKNDKVAELLEASSERLSKDT</sequence>
<feature type="domain" description="C2" evidence="7">
    <location>
        <begin position="436"/>
        <end position="555"/>
    </location>
</feature>
<feature type="compositionally biased region" description="Pro residues" evidence="6">
    <location>
        <begin position="267"/>
        <end position="282"/>
    </location>
</feature>
<protein>
    <recommendedName>
        <fullName evidence="7">C2 domain-containing protein</fullName>
    </recommendedName>
</protein>
<dbReference type="Pfam" id="PF00168">
    <property type="entry name" value="C2"/>
    <property type="match status" value="1"/>
</dbReference>
<feature type="compositionally biased region" description="Low complexity" evidence="6">
    <location>
        <begin position="288"/>
        <end position="299"/>
    </location>
</feature>
<keyword evidence="4" id="KW-0472">Membrane</keyword>
<evidence type="ECO:0000313" key="9">
    <source>
        <dbReference type="Proteomes" id="UP001217089"/>
    </source>
</evidence>
<dbReference type="Proteomes" id="UP001217089">
    <property type="component" value="Unassembled WGS sequence"/>
</dbReference>
<reference evidence="8 9" key="1">
    <citation type="submission" date="2022-12" db="EMBL/GenBank/DDBJ databases">
        <title>Chromosome-level genome of Tegillarca granosa.</title>
        <authorList>
            <person name="Kim J."/>
        </authorList>
    </citation>
    <scope>NUCLEOTIDE SEQUENCE [LARGE SCALE GENOMIC DNA]</scope>
    <source>
        <strain evidence="8">Teg-2019</strain>
        <tissue evidence="8">Adductor muscle</tissue>
    </source>
</reference>
<feature type="coiled-coil region" evidence="5">
    <location>
        <begin position="33"/>
        <end position="60"/>
    </location>
</feature>
<dbReference type="InterPro" id="IPR057747">
    <property type="entry name" value="WWC1_hairpin"/>
</dbReference>
<name>A0ABQ9E1I6_TEGGR</name>
<evidence type="ECO:0000256" key="6">
    <source>
        <dbReference type="SAM" id="MobiDB-lite"/>
    </source>
</evidence>
<feature type="compositionally biased region" description="Low complexity" evidence="6">
    <location>
        <begin position="254"/>
        <end position="266"/>
    </location>
</feature>
<keyword evidence="3" id="KW-0677">Repeat</keyword>
<evidence type="ECO:0000256" key="2">
    <source>
        <dbReference type="ARBA" id="ARBA00022475"/>
    </source>
</evidence>
<dbReference type="InterPro" id="IPR051105">
    <property type="entry name" value="WWC/KIBRA_Hippo_Reg"/>
</dbReference>
<evidence type="ECO:0000256" key="3">
    <source>
        <dbReference type="ARBA" id="ARBA00022737"/>
    </source>
</evidence>
<evidence type="ECO:0000256" key="1">
    <source>
        <dbReference type="ARBA" id="ARBA00004236"/>
    </source>
</evidence>
<keyword evidence="2" id="KW-1003">Cell membrane</keyword>
<dbReference type="SUPFAM" id="SSF49562">
    <property type="entry name" value="C2 domain (Calcium/lipid-binding domain, CaLB)"/>
    <property type="match status" value="1"/>
</dbReference>
<dbReference type="EMBL" id="JARBDR010000923">
    <property type="protein sequence ID" value="KAJ8297581.1"/>
    <property type="molecule type" value="Genomic_DNA"/>
</dbReference>
<dbReference type="InterPro" id="IPR000008">
    <property type="entry name" value="C2_dom"/>
</dbReference>
<evidence type="ECO:0000256" key="5">
    <source>
        <dbReference type="SAM" id="Coils"/>
    </source>
</evidence>
<evidence type="ECO:0000256" key="4">
    <source>
        <dbReference type="ARBA" id="ARBA00023136"/>
    </source>
</evidence>
<comment type="caution">
    <text evidence="8">The sequence shown here is derived from an EMBL/GenBank/DDBJ whole genome shotgun (WGS) entry which is preliminary data.</text>
</comment>
<keyword evidence="5" id="KW-0175">Coiled coil</keyword>
<dbReference type="Pfam" id="PF25802">
    <property type="entry name" value="WWC1"/>
    <property type="match status" value="1"/>
</dbReference>
<gene>
    <name evidence="8" type="ORF">KUTeg_024112</name>
</gene>
<dbReference type="Gene3D" id="2.60.40.150">
    <property type="entry name" value="C2 domain"/>
    <property type="match status" value="1"/>
</dbReference>
<dbReference type="PROSITE" id="PS50004">
    <property type="entry name" value="C2"/>
    <property type="match status" value="1"/>
</dbReference>
<accession>A0ABQ9E1I6</accession>
<organism evidence="8 9">
    <name type="scientific">Tegillarca granosa</name>
    <name type="common">Malaysian cockle</name>
    <name type="synonym">Anadara granosa</name>
    <dbReference type="NCBI Taxonomy" id="220873"/>
    <lineage>
        <taxon>Eukaryota</taxon>
        <taxon>Metazoa</taxon>
        <taxon>Spiralia</taxon>
        <taxon>Lophotrochozoa</taxon>
        <taxon>Mollusca</taxon>
        <taxon>Bivalvia</taxon>
        <taxon>Autobranchia</taxon>
        <taxon>Pteriomorphia</taxon>
        <taxon>Arcoida</taxon>
        <taxon>Arcoidea</taxon>
        <taxon>Arcidae</taxon>
        <taxon>Tegillarca</taxon>
    </lineage>
</organism>
<dbReference type="PANTHER" id="PTHR14791">
    <property type="entry name" value="BOMB/KIRA PROTEINS"/>
    <property type="match status" value="1"/>
</dbReference>
<evidence type="ECO:0000313" key="8">
    <source>
        <dbReference type="EMBL" id="KAJ8297581.1"/>
    </source>
</evidence>
<keyword evidence="9" id="KW-1185">Reference proteome</keyword>
<feature type="compositionally biased region" description="Polar residues" evidence="6">
    <location>
        <begin position="300"/>
        <end position="310"/>
    </location>
</feature>
<dbReference type="PANTHER" id="PTHR14791:SF29">
    <property type="entry name" value="PROTEIN KIBRA"/>
    <property type="match status" value="1"/>
</dbReference>
<evidence type="ECO:0000259" key="7">
    <source>
        <dbReference type="PROSITE" id="PS50004"/>
    </source>
</evidence>
<feature type="region of interest" description="Disordered" evidence="6">
    <location>
        <begin position="253"/>
        <end position="334"/>
    </location>
</feature>
<comment type="subcellular location">
    <subcellularLocation>
        <location evidence="1">Cell membrane</location>
    </subcellularLocation>
</comment>
<proteinExistence type="predicted"/>